<proteinExistence type="predicted"/>
<sequence>MGSGGESGGSPPARIDFFVSYTGADEAWATWVAAALEKAGRTVSLQVWDSPAGTNVVVWINEQMTAAKWTIAICSPAYFDAHWSTYEWAGALAGMKLIPLRVADCPLPPILAAAKRRTIVRMVTQVTWRYARAGALIFGGSRRCSLLAR</sequence>
<evidence type="ECO:0000259" key="1">
    <source>
        <dbReference type="Pfam" id="PF13676"/>
    </source>
</evidence>
<reference evidence="2 3" key="1">
    <citation type="submission" date="2010-10" db="EMBL/GenBank/DDBJ databases">
        <title>Complete sequence of Frankia sp. EuI1c.</title>
        <authorList>
            <consortium name="US DOE Joint Genome Institute"/>
            <person name="Lucas S."/>
            <person name="Copeland A."/>
            <person name="Lapidus A."/>
            <person name="Cheng J.-F."/>
            <person name="Bruce D."/>
            <person name="Goodwin L."/>
            <person name="Pitluck S."/>
            <person name="Chertkov O."/>
            <person name="Detter J.C."/>
            <person name="Han C."/>
            <person name="Tapia R."/>
            <person name="Land M."/>
            <person name="Hauser L."/>
            <person name="Jeffries C."/>
            <person name="Kyrpides N."/>
            <person name="Ivanova N."/>
            <person name="Mikhailova N."/>
            <person name="Beauchemin N."/>
            <person name="Sen A."/>
            <person name="Sur S.A."/>
            <person name="Gtari M."/>
            <person name="Wall L."/>
            <person name="Tisa L."/>
            <person name="Woyke T."/>
        </authorList>
    </citation>
    <scope>NUCLEOTIDE SEQUENCE [LARGE SCALE GENOMIC DNA]</scope>
    <source>
        <strain evidence="3">DSM 45817 / CECT 9037 / EuI1c</strain>
    </source>
</reference>
<feature type="domain" description="TIR" evidence="1">
    <location>
        <begin position="17"/>
        <end position="121"/>
    </location>
</feature>
<keyword evidence="3" id="KW-1185">Reference proteome</keyword>
<dbReference type="SUPFAM" id="SSF52200">
    <property type="entry name" value="Toll/Interleukin receptor TIR domain"/>
    <property type="match status" value="1"/>
</dbReference>
<dbReference type="Proteomes" id="UP000002484">
    <property type="component" value="Chromosome"/>
</dbReference>
<dbReference type="KEGG" id="fri:FraEuI1c_3001"/>
<dbReference type="AlphaFoldDB" id="E3JAH5"/>
<evidence type="ECO:0000313" key="2">
    <source>
        <dbReference type="EMBL" id="ADP81026.1"/>
    </source>
</evidence>
<dbReference type="STRING" id="298654.FraEuI1c_3001"/>
<dbReference type="Pfam" id="PF13676">
    <property type="entry name" value="TIR_2"/>
    <property type="match status" value="1"/>
</dbReference>
<dbReference type="InterPro" id="IPR035897">
    <property type="entry name" value="Toll_tir_struct_dom_sf"/>
</dbReference>
<gene>
    <name evidence="2" type="ordered locus">FraEuI1c_3001</name>
</gene>
<dbReference type="eggNOG" id="COG2909">
    <property type="taxonomic scope" value="Bacteria"/>
</dbReference>
<name>E3JAH5_PSEI1</name>
<protein>
    <recommendedName>
        <fullName evidence="1">TIR domain-containing protein</fullName>
    </recommendedName>
</protein>
<organism evidence="2 3">
    <name type="scientific">Pseudofrankia inefficax (strain DSM 45817 / CECT 9037 / DDB 130130 / EuI1c)</name>
    <name type="common">Frankia inefficax</name>
    <dbReference type="NCBI Taxonomy" id="298654"/>
    <lineage>
        <taxon>Bacteria</taxon>
        <taxon>Bacillati</taxon>
        <taxon>Actinomycetota</taxon>
        <taxon>Actinomycetes</taxon>
        <taxon>Frankiales</taxon>
        <taxon>Frankiaceae</taxon>
        <taxon>Pseudofrankia</taxon>
    </lineage>
</organism>
<dbReference type="InParanoid" id="E3JAH5"/>
<dbReference type="Gene3D" id="3.40.50.10140">
    <property type="entry name" value="Toll/interleukin-1 receptor homology (TIR) domain"/>
    <property type="match status" value="1"/>
</dbReference>
<dbReference type="OrthoDB" id="3213554at2"/>
<evidence type="ECO:0000313" key="3">
    <source>
        <dbReference type="Proteomes" id="UP000002484"/>
    </source>
</evidence>
<dbReference type="HOGENOM" id="CLU_1746967_0_0_11"/>
<dbReference type="InterPro" id="IPR000157">
    <property type="entry name" value="TIR_dom"/>
</dbReference>
<accession>E3JAH5</accession>
<dbReference type="GO" id="GO:0007165">
    <property type="term" value="P:signal transduction"/>
    <property type="evidence" value="ECO:0007669"/>
    <property type="project" value="InterPro"/>
</dbReference>
<dbReference type="EMBL" id="CP002299">
    <property type="protein sequence ID" value="ADP81026.1"/>
    <property type="molecule type" value="Genomic_DNA"/>
</dbReference>